<name>A0ACC0A8R8_CATRO</name>
<organism evidence="1 2">
    <name type="scientific">Catharanthus roseus</name>
    <name type="common">Madagascar periwinkle</name>
    <name type="synonym">Vinca rosea</name>
    <dbReference type="NCBI Taxonomy" id="4058"/>
    <lineage>
        <taxon>Eukaryota</taxon>
        <taxon>Viridiplantae</taxon>
        <taxon>Streptophyta</taxon>
        <taxon>Embryophyta</taxon>
        <taxon>Tracheophyta</taxon>
        <taxon>Spermatophyta</taxon>
        <taxon>Magnoliopsida</taxon>
        <taxon>eudicotyledons</taxon>
        <taxon>Gunneridae</taxon>
        <taxon>Pentapetalae</taxon>
        <taxon>asterids</taxon>
        <taxon>lamiids</taxon>
        <taxon>Gentianales</taxon>
        <taxon>Apocynaceae</taxon>
        <taxon>Rauvolfioideae</taxon>
        <taxon>Vinceae</taxon>
        <taxon>Catharanthinae</taxon>
        <taxon>Catharanthus</taxon>
    </lineage>
</organism>
<evidence type="ECO:0000313" key="2">
    <source>
        <dbReference type="Proteomes" id="UP001060085"/>
    </source>
</evidence>
<evidence type="ECO:0000313" key="1">
    <source>
        <dbReference type="EMBL" id="KAI5655891.1"/>
    </source>
</evidence>
<comment type="caution">
    <text evidence="1">The sequence shown here is derived from an EMBL/GenBank/DDBJ whole genome shotgun (WGS) entry which is preliminary data.</text>
</comment>
<reference evidence="2" key="1">
    <citation type="journal article" date="2023" name="Nat. Plants">
        <title>Single-cell RNA sequencing provides a high-resolution roadmap for understanding the multicellular compartmentation of specialized metabolism.</title>
        <authorList>
            <person name="Sun S."/>
            <person name="Shen X."/>
            <person name="Li Y."/>
            <person name="Li Y."/>
            <person name="Wang S."/>
            <person name="Li R."/>
            <person name="Zhang H."/>
            <person name="Shen G."/>
            <person name="Guo B."/>
            <person name="Wei J."/>
            <person name="Xu J."/>
            <person name="St-Pierre B."/>
            <person name="Chen S."/>
            <person name="Sun C."/>
        </authorList>
    </citation>
    <scope>NUCLEOTIDE SEQUENCE [LARGE SCALE GENOMIC DNA]</scope>
</reference>
<dbReference type="EMBL" id="CM044706">
    <property type="protein sequence ID" value="KAI5655891.1"/>
    <property type="molecule type" value="Genomic_DNA"/>
</dbReference>
<accession>A0ACC0A8R8</accession>
<sequence length="220" mass="24109">MAEEKRGAAAQIPPQYDLNAKWDACLDLGVRRFVYSSFTGAFAGLLLFRSPVTRWASVAFGAGIGIGSAYTECSQKFDVSPAKLTPSVSDAAVSKVRRSGFFYLLMISILQEIYLTKVGNGEIGTGKTVHPLRVWTILYSRVFLRKWDNFIFFCFCFGVETLVSPFAQMSHGKAGLAVLCDISLVGHPPISVSVENSISVDGSGLLLPYSSWLFEFVFTC</sequence>
<proteinExistence type="predicted"/>
<dbReference type="Proteomes" id="UP001060085">
    <property type="component" value="Linkage Group LG06"/>
</dbReference>
<gene>
    <name evidence="1" type="ORF">M9H77_24684</name>
</gene>
<keyword evidence="2" id="KW-1185">Reference proteome</keyword>
<protein>
    <submittedName>
        <fullName evidence="1">Uncharacterized protein</fullName>
    </submittedName>
</protein>